<dbReference type="Proteomes" id="UP001603857">
    <property type="component" value="Unassembled WGS sequence"/>
</dbReference>
<reference evidence="2 3" key="1">
    <citation type="submission" date="2024-08" db="EMBL/GenBank/DDBJ databases">
        <title>Insights into the chromosomal genome structure of Flemingia macrophylla.</title>
        <authorList>
            <person name="Ding Y."/>
            <person name="Zhao Y."/>
            <person name="Bi W."/>
            <person name="Wu M."/>
            <person name="Zhao G."/>
            <person name="Gong Y."/>
            <person name="Li W."/>
            <person name="Zhang P."/>
        </authorList>
    </citation>
    <scope>NUCLEOTIDE SEQUENCE [LARGE SCALE GENOMIC DNA]</scope>
    <source>
        <strain evidence="2">DYQJB</strain>
        <tissue evidence="2">Leaf</tissue>
    </source>
</reference>
<protein>
    <submittedName>
        <fullName evidence="2">Uncharacterized protein</fullName>
    </submittedName>
</protein>
<feature type="region of interest" description="Disordered" evidence="1">
    <location>
        <begin position="1"/>
        <end position="21"/>
    </location>
</feature>
<accession>A0ABD1MLF4</accession>
<evidence type="ECO:0000313" key="2">
    <source>
        <dbReference type="EMBL" id="KAL2336641.1"/>
    </source>
</evidence>
<organism evidence="2 3">
    <name type="scientific">Flemingia macrophylla</name>
    <dbReference type="NCBI Taxonomy" id="520843"/>
    <lineage>
        <taxon>Eukaryota</taxon>
        <taxon>Viridiplantae</taxon>
        <taxon>Streptophyta</taxon>
        <taxon>Embryophyta</taxon>
        <taxon>Tracheophyta</taxon>
        <taxon>Spermatophyta</taxon>
        <taxon>Magnoliopsida</taxon>
        <taxon>eudicotyledons</taxon>
        <taxon>Gunneridae</taxon>
        <taxon>Pentapetalae</taxon>
        <taxon>rosids</taxon>
        <taxon>fabids</taxon>
        <taxon>Fabales</taxon>
        <taxon>Fabaceae</taxon>
        <taxon>Papilionoideae</taxon>
        <taxon>50 kb inversion clade</taxon>
        <taxon>NPAAA clade</taxon>
        <taxon>indigoferoid/millettioid clade</taxon>
        <taxon>Phaseoleae</taxon>
        <taxon>Flemingia</taxon>
    </lineage>
</organism>
<feature type="region of interest" description="Disordered" evidence="1">
    <location>
        <begin position="47"/>
        <end position="71"/>
    </location>
</feature>
<dbReference type="EMBL" id="JBGMDY010000004">
    <property type="protein sequence ID" value="KAL2336641.1"/>
    <property type="molecule type" value="Genomic_DNA"/>
</dbReference>
<keyword evidence="3" id="KW-1185">Reference proteome</keyword>
<sequence length="183" mass="19438">MDNGKKIEGENAKSQKKEGDSRLWRSALVWALSSRATGNGAFNAVSGAQRWGSKESAAQRQVERPAPGPLPPWLGELSRRLKDISKGNSTALVLQSSEGLGQSEGAVDRRGTSSACRWSKESVIISVKGIKGRLNRLPSACVGDTVVATGEKKGFAITATIGKECADIICGQGLQLQPTRSFQ</sequence>
<dbReference type="AlphaFoldDB" id="A0ABD1MLF4"/>
<name>A0ABD1MLF4_9FABA</name>
<proteinExistence type="predicted"/>
<comment type="caution">
    <text evidence="2">The sequence shown here is derived from an EMBL/GenBank/DDBJ whole genome shotgun (WGS) entry which is preliminary data.</text>
</comment>
<gene>
    <name evidence="2" type="ORF">Fmac_011087</name>
</gene>
<evidence type="ECO:0000313" key="3">
    <source>
        <dbReference type="Proteomes" id="UP001603857"/>
    </source>
</evidence>
<evidence type="ECO:0000256" key="1">
    <source>
        <dbReference type="SAM" id="MobiDB-lite"/>
    </source>
</evidence>